<sequence length="673" mass="76339">MDKKKSTASASSSTLSLSSSTTTAKSKNLSVASSSTSDAAAASVGKTETAKAIERNLALPRPVRRVLQNFLLVWLDANYDESNEDFKKSLQHLRKIVASITIFTDAQECIDFISAIKNENVFMIISGSLGQHIIPIIHAWPQLNSVYVLCDNQAVHEQWAKKILKVKGVHTQIESICKSLQIDTEQCDRALISISFNGIDPLFMYTQLLKETLLKIDDDVAKSIKELVAFCNLQNDIAEGHIKQIEQEYDRHTPIWWYTAPYFIHSMLNRGLREMDTDIIMKMGFFIRDLHKHLEKLHHEQEQKAPFKVFRGQGLSMENFEKMKKTKGGLMSFNNFLSTSRDPEISRMFASSNVTAPDSVGILFEMTIDPKLCTTSGTPFVNVGDEGYYQDREAEILFTTHTIFRIEQMEPMHDDHTARLWHVKLSFTGNNDNELSTLTAHLRKEITGGTGWSQLGCILIKLGEPAKAEHLYKILLETASSDKDRATYYNQLGTVYKNIGEYSKALSSYEQSLEIGKIVHPPNHPDVATSYNNIGEVYHYIGEYSKALANYERSLEIREIALPPNYLDMAESYNNIGSVYHSMGECSKALSNYKRSLKIYKIALPRNHPELATSYNNIGSVYYSMGECPKALSYFERAQKIWEKSLPANHQNIAAVKTNIEFVQKKLSFYFDR</sequence>
<dbReference type="Proteomes" id="UP000681967">
    <property type="component" value="Unassembled WGS sequence"/>
</dbReference>
<dbReference type="PANTHER" id="PTHR45641:SF1">
    <property type="entry name" value="AAA+ ATPASE DOMAIN-CONTAINING PROTEIN"/>
    <property type="match status" value="1"/>
</dbReference>
<evidence type="ECO:0000313" key="6">
    <source>
        <dbReference type="EMBL" id="CAF4310624.1"/>
    </source>
</evidence>
<evidence type="ECO:0000256" key="1">
    <source>
        <dbReference type="ARBA" id="ARBA00022737"/>
    </source>
</evidence>
<dbReference type="PANTHER" id="PTHR45641">
    <property type="entry name" value="TETRATRICOPEPTIDE REPEAT PROTEIN (AFU_ORTHOLOGUE AFUA_6G03870)"/>
    <property type="match status" value="1"/>
</dbReference>
<dbReference type="SUPFAM" id="SSF56399">
    <property type="entry name" value="ADP-ribosylation"/>
    <property type="match status" value="1"/>
</dbReference>
<dbReference type="InterPro" id="IPR019734">
    <property type="entry name" value="TPR_rpt"/>
</dbReference>
<dbReference type="EMBL" id="CAJNOV010011876">
    <property type="protein sequence ID" value="CAF1467469.1"/>
    <property type="molecule type" value="Genomic_DNA"/>
</dbReference>
<dbReference type="SUPFAM" id="SSF48452">
    <property type="entry name" value="TPR-like"/>
    <property type="match status" value="1"/>
</dbReference>
<comment type="caution">
    <text evidence="5">The sequence shown here is derived from an EMBL/GenBank/DDBJ whole genome shotgun (WGS) entry which is preliminary data.</text>
</comment>
<accession>A0A815QTB5</accession>
<name>A0A815QTB5_9BILA</name>
<dbReference type="InterPro" id="IPR011990">
    <property type="entry name" value="TPR-like_helical_dom_sf"/>
</dbReference>
<dbReference type="Gene3D" id="3.90.176.10">
    <property type="entry name" value="Toxin ADP-ribosyltransferase, Chain A, domain 1"/>
    <property type="match status" value="1"/>
</dbReference>
<feature type="repeat" description="TPR" evidence="3">
    <location>
        <begin position="486"/>
        <end position="519"/>
    </location>
</feature>
<feature type="region of interest" description="Disordered" evidence="4">
    <location>
        <begin position="1"/>
        <end position="39"/>
    </location>
</feature>
<dbReference type="AlphaFoldDB" id="A0A815QTB5"/>
<dbReference type="Pfam" id="PF13424">
    <property type="entry name" value="TPR_12"/>
    <property type="match status" value="2"/>
</dbReference>
<gene>
    <name evidence="6" type="ORF">BYL167_LOCUS27863</name>
    <name evidence="5" type="ORF">CJN711_LOCUS25463</name>
</gene>
<dbReference type="Gene3D" id="1.25.40.10">
    <property type="entry name" value="Tetratricopeptide repeat domain"/>
    <property type="match status" value="2"/>
</dbReference>
<feature type="repeat" description="TPR" evidence="3">
    <location>
        <begin position="570"/>
        <end position="603"/>
    </location>
</feature>
<feature type="repeat" description="TPR" evidence="3">
    <location>
        <begin position="528"/>
        <end position="561"/>
    </location>
</feature>
<dbReference type="Proteomes" id="UP000663855">
    <property type="component" value="Unassembled WGS sequence"/>
</dbReference>
<evidence type="ECO:0000313" key="5">
    <source>
        <dbReference type="EMBL" id="CAF1467469.1"/>
    </source>
</evidence>
<evidence type="ECO:0000256" key="3">
    <source>
        <dbReference type="PROSITE-ProRule" id="PRU00339"/>
    </source>
</evidence>
<dbReference type="PROSITE" id="PS50293">
    <property type="entry name" value="TPR_REGION"/>
    <property type="match status" value="2"/>
</dbReference>
<evidence type="ECO:0000256" key="2">
    <source>
        <dbReference type="ARBA" id="ARBA00022803"/>
    </source>
</evidence>
<keyword evidence="1" id="KW-0677">Repeat</keyword>
<feature type="repeat" description="TPR" evidence="3">
    <location>
        <begin position="612"/>
        <end position="645"/>
    </location>
</feature>
<dbReference type="PROSITE" id="PS51996">
    <property type="entry name" value="TR_MART"/>
    <property type="match status" value="1"/>
</dbReference>
<protein>
    <submittedName>
        <fullName evidence="5">Uncharacterized protein</fullName>
    </submittedName>
</protein>
<keyword evidence="2 3" id="KW-0802">TPR repeat</keyword>
<feature type="compositionally biased region" description="Low complexity" evidence="4">
    <location>
        <begin position="7"/>
        <end position="39"/>
    </location>
</feature>
<reference evidence="5" key="1">
    <citation type="submission" date="2021-02" db="EMBL/GenBank/DDBJ databases">
        <authorList>
            <person name="Nowell W R."/>
        </authorList>
    </citation>
    <scope>NUCLEOTIDE SEQUENCE</scope>
</reference>
<dbReference type="EMBL" id="CAJOBH010037489">
    <property type="protein sequence ID" value="CAF4310624.1"/>
    <property type="molecule type" value="Genomic_DNA"/>
</dbReference>
<dbReference type="SMART" id="SM00028">
    <property type="entry name" value="TPR"/>
    <property type="match status" value="5"/>
</dbReference>
<proteinExistence type="predicted"/>
<organism evidence="5 7">
    <name type="scientific">Rotaria magnacalcarata</name>
    <dbReference type="NCBI Taxonomy" id="392030"/>
    <lineage>
        <taxon>Eukaryota</taxon>
        <taxon>Metazoa</taxon>
        <taxon>Spiralia</taxon>
        <taxon>Gnathifera</taxon>
        <taxon>Rotifera</taxon>
        <taxon>Eurotatoria</taxon>
        <taxon>Bdelloidea</taxon>
        <taxon>Philodinida</taxon>
        <taxon>Philodinidae</taxon>
        <taxon>Rotaria</taxon>
    </lineage>
</organism>
<evidence type="ECO:0000313" key="7">
    <source>
        <dbReference type="Proteomes" id="UP000663855"/>
    </source>
</evidence>
<dbReference type="PROSITE" id="PS50005">
    <property type="entry name" value="TPR"/>
    <property type="match status" value="4"/>
</dbReference>
<evidence type="ECO:0000256" key="4">
    <source>
        <dbReference type="SAM" id="MobiDB-lite"/>
    </source>
</evidence>